<dbReference type="Proteomes" id="UP000269226">
    <property type="component" value="Plasmid pMP1"/>
</dbReference>
<feature type="transmembrane region" description="Helical" evidence="1">
    <location>
        <begin position="120"/>
        <end position="143"/>
    </location>
</feature>
<reference evidence="2 3" key="1">
    <citation type="submission" date="2018-01" db="EMBL/GenBank/DDBJ databases">
        <title>Whole genome sequence of Melissococcus plutonius DAT561.</title>
        <authorList>
            <person name="Okumura K."/>
            <person name="Takamatsu D."/>
            <person name="Okura M."/>
        </authorList>
    </citation>
    <scope>NUCLEOTIDE SEQUENCE [LARGE SCALE GENOMIC DNA]</scope>
    <source>
        <strain evidence="2 3">DAT561</strain>
        <plasmid evidence="3">pmp1 dat561 dna</plasmid>
    </source>
</reference>
<keyword evidence="2" id="KW-0614">Plasmid</keyword>
<dbReference type="RefSeq" id="WP_014868516.1">
    <property type="nucleotide sequence ID" value="NZ_JAIWKV010000007.1"/>
</dbReference>
<evidence type="ECO:0000313" key="3">
    <source>
        <dbReference type="Proteomes" id="UP000269226"/>
    </source>
</evidence>
<feature type="transmembrane region" description="Helical" evidence="1">
    <location>
        <begin position="40"/>
        <end position="64"/>
    </location>
</feature>
<dbReference type="EMBL" id="AP018493">
    <property type="protein sequence ID" value="BBC61858.1"/>
    <property type="molecule type" value="Genomic_DNA"/>
</dbReference>
<accession>A0A2Z5Y4Z1</accession>
<keyword evidence="1" id="KW-1133">Transmembrane helix</keyword>
<dbReference type="AlphaFoldDB" id="A0A2Z5Y4Z1"/>
<evidence type="ECO:0000313" key="2">
    <source>
        <dbReference type="EMBL" id="BBC61858.1"/>
    </source>
</evidence>
<gene>
    <name evidence="2" type="ORF">DAT561_p1158</name>
</gene>
<name>A0A2Z5Y4Z1_9ENTE</name>
<sequence>MILYTIFGSTLFIYIKNNHTFYNIQQRIGYVKFLKISASITFLSAFLLSIFTKIYELLFIIILLRRFPSNIKLEKFLIQPPFNDNTLKSMIIFTLLSAIGWGIFAVFIFSLGLFIRKTSIYFVLGATVGTSLIVIPGIFVPILGIKSVPFFSLWFLPSLIAPGQLNFAVSNGQNINVYTLFFFSFFIYSTISWILMRQWIIRKRRRG</sequence>
<keyword evidence="1" id="KW-0472">Membrane</keyword>
<proteinExistence type="predicted"/>
<feature type="transmembrane region" description="Helical" evidence="1">
    <location>
        <begin position="175"/>
        <end position="196"/>
    </location>
</feature>
<keyword evidence="1" id="KW-0812">Transmembrane</keyword>
<feature type="transmembrane region" description="Helical" evidence="1">
    <location>
        <begin position="91"/>
        <end position="114"/>
    </location>
</feature>
<organism evidence="2 3">
    <name type="scientific">Melissococcus plutonius</name>
    <dbReference type="NCBI Taxonomy" id="33970"/>
    <lineage>
        <taxon>Bacteria</taxon>
        <taxon>Bacillati</taxon>
        <taxon>Bacillota</taxon>
        <taxon>Bacilli</taxon>
        <taxon>Lactobacillales</taxon>
        <taxon>Enterococcaceae</taxon>
        <taxon>Melissococcus</taxon>
    </lineage>
</organism>
<evidence type="ECO:0000256" key="1">
    <source>
        <dbReference type="SAM" id="Phobius"/>
    </source>
</evidence>
<geneLocation type="plasmid" evidence="3">
    <name>pmp1 dat561 dna</name>
</geneLocation>
<protein>
    <submittedName>
        <fullName evidence="2">Uncharacterized protein</fullName>
    </submittedName>
</protein>